<dbReference type="EMBL" id="LXHQ01000048">
    <property type="protein sequence ID" value="OAV22954.1"/>
    <property type="molecule type" value="Genomic_DNA"/>
</dbReference>
<dbReference type="Proteomes" id="UP000078295">
    <property type="component" value="Unassembled WGS sequence"/>
</dbReference>
<reference evidence="1 2" key="1">
    <citation type="journal article" date="2016" name="Genome Biol. Evol.">
        <title>Comparative Genomic Analyses of the Moraxella catarrhalis Serosensitive and Seroresistant Lineages Demonstrate Their Independent Evolution.</title>
        <authorList>
            <person name="Earl J.P."/>
            <person name="de Vries S.P."/>
            <person name="Ahmed A."/>
            <person name="Powell E."/>
            <person name="Schultz M.P."/>
            <person name="Hermans P.W."/>
            <person name="Hill D.J."/>
            <person name="Zhou Z."/>
            <person name="Constantinidou C.I."/>
            <person name="Hu F.Z."/>
            <person name="Bootsma H.J."/>
            <person name="Ehrlich G.D."/>
        </authorList>
    </citation>
    <scope>NUCLEOTIDE SEQUENCE [LARGE SCALE GENOMIC DNA]</scope>
    <source>
        <strain evidence="1 2">F23</strain>
    </source>
</reference>
<dbReference type="AlphaFoldDB" id="A0AB36DLD2"/>
<comment type="caution">
    <text evidence="1">The sequence shown here is derived from an EMBL/GenBank/DDBJ whole genome shotgun (WGS) entry which is preliminary data.</text>
</comment>
<proteinExistence type="predicted"/>
<evidence type="ECO:0000313" key="1">
    <source>
        <dbReference type="EMBL" id="OAV22954.1"/>
    </source>
</evidence>
<gene>
    <name evidence="1" type="ORF">AO370_1805</name>
</gene>
<protein>
    <submittedName>
        <fullName evidence="1">Uncharacterized protein</fullName>
    </submittedName>
</protein>
<name>A0AB36DLD2_MORCA</name>
<evidence type="ECO:0000313" key="2">
    <source>
        <dbReference type="Proteomes" id="UP000078295"/>
    </source>
</evidence>
<sequence>MIPISSNAKGEIFELSRGEYINLQEIVRNGGDIAKSKAQMSRRKDFNQKDFNKAVEVYNETR</sequence>
<accession>A0AB36DLD2</accession>
<organism evidence="1 2">
    <name type="scientific">Moraxella catarrhalis</name>
    <name type="common">Branhamella catarrhalis</name>
    <dbReference type="NCBI Taxonomy" id="480"/>
    <lineage>
        <taxon>Bacteria</taxon>
        <taxon>Pseudomonadati</taxon>
        <taxon>Pseudomonadota</taxon>
        <taxon>Gammaproteobacteria</taxon>
        <taxon>Moraxellales</taxon>
        <taxon>Moraxellaceae</taxon>
        <taxon>Moraxella</taxon>
    </lineage>
</organism>